<dbReference type="Proteomes" id="UP001629214">
    <property type="component" value="Unassembled WGS sequence"/>
</dbReference>
<keyword evidence="3" id="KW-1185">Reference proteome</keyword>
<dbReference type="RefSeq" id="WP_408167075.1">
    <property type="nucleotide sequence ID" value="NZ_JAQQFR010000004.1"/>
</dbReference>
<sequence length="139" mass="14960">MNIKKISAAVLMLSLAGAALAEAPYPEDTKFVSTKTRAEVIAELAQARANGELPINDVSYPDKSIASASTSTKTRAEVIDELKQARANGELPINDATYPDKAIASAPVSTKTRAQVVEELKQYQQAHANPSYAELIFLR</sequence>
<name>A0ABW8Z5T6_9BURK</name>
<organism evidence="2 3">
    <name type="scientific">Herbaspirillum rhizosphaerae</name>
    <dbReference type="NCBI Taxonomy" id="346179"/>
    <lineage>
        <taxon>Bacteria</taxon>
        <taxon>Pseudomonadati</taxon>
        <taxon>Pseudomonadota</taxon>
        <taxon>Betaproteobacteria</taxon>
        <taxon>Burkholderiales</taxon>
        <taxon>Oxalobacteraceae</taxon>
        <taxon>Herbaspirillum</taxon>
    </lineage>
</organism>
<evidence type="ECO:0000313" key="3">
    <source>
        <dbReference type="Proteomes" id="UP001629214"/>
    </source>
</evidence>
<evidence type="ECO:0000256" key="1">
    <source>
        <dbReference type="SAM" id="SignalP"/>
    </source>
</evidence>
<feature type="chain" id="PRO_5045223901" evidence="1">
    <location>
        <begin position="22"/>
        <end position="139"/>
    </location>
</feature>
<comment type="caution">
    <text evidence="2">The sequence shown here is derived from an EMBL/GenBank/DDBJ whole genome shotgun (WGS) entry which is preliminary data.</text>
</comment>
<feature type="signal peptide" evidence="1">
    <location>
        <begin position="1"/>
        <end position="21"/>
    </location>
</feature>
<protein>
    <submittedName>
        <fullName evidence="2">DUF4148 domain-containing protein</fullName>
    </submittedName>
</protein>
<accession>A0ABW8Z5T6</accession>
<dbReference type="EMBL" id="JAQQFR010000004">
    <property type="protein sequence ID" value="MFL9878267.1"/>
    <property type="molecule type" value="Genomic_DNA"/>
</dbReference>
<proteinExistence type="predicted"/>
<reference evidence="2 3" key="1">
    <citation type="journal article" date="2024" name="Chem. Sci.">
        <title>Discovery of megapolipeptins by genome mining of a Burkholderiales bacteria collection.</title>
        <authorList>
            <person name="Paulo B.S."/>
            <person name="Recchia M.J.J."/>
            <person name="Lee S."/>
            <person name="Fergusson C.H."/>
            <person name="Romanowski S.B."/>
            <person name="Hernandez A."/>
            <person name="Krull N."/>
            <person name="Liu D.Y."/>
            <person name="Cavanagh H."/>
            <person name="Bos A."/>
            <person name="Gray C.A."/>
            <person name="Murphy B.T."/>
            <person name="Linington R.G."/>
            <person name="Eustaquio A.S."/>
        </authorList>
    </citation>
    <scope>NUCLEOTIDE SEQUENCE [LARGE SCALE GENOMIC DNA]</scope>
    <source>
        <strain evidence="2 3">RL21-008-BIB-B</strain>
    </source>
</reference>
<gene>
    <name evidence="2" type="ORF">PQR63_07745</name>
</gene>
<dbReference type="Pfam" id="PF13663">
    <property type="entry name" value="DUF4148"/>
    <property type="match status" value="2"/>
</dbReference>
<evidence type="ECO:0000313" key="2">
    <source>
        <dbReference type="EMBL" id="MFL9878267.1"/>
    </source>
</evidence>
<dbReference type="InterPro" id="IPR025421">
    <property type="entry name" value="DUF4148"/>
</dbReference>
<keyword evidence="1" id="KW-0732">Signal</keyword>